<evidence type="ECO:0000313" key="7">
    <source>
        <dbReference type="EnsemblProtists" id="EKX32257"/>
    </source>
</evidence>
<evidence type="ECO:0000256" key="3">
    <source>
        <dbReference type="ARBA" id="ARBA00022989"/>
    </source>
</evidence>
<dbReference type="Proteomes" id="UP000011087">
    <property type="component" value="Unassembled WGS sequence"/>
</dbReference>
<dbReference type="GO" id="GO:0016020">
    <property type="term" value="C:membrane"/>
    <property type="evidence" value="ECO:0007669"/>
    <property type="project" value="UniProtKB-SubCell"/>
</dbReference>
<dbReference type="OrthoDB" id="434519at2759"/>
<feature type="transmembrane region" description="Helical" evidence="5">
    <location>
        <begin position="341"/>
        <end position="362"/>
    </location>
</feature>
<name>L1I853_GUITC</name>
<feature type="transmembrane region" description="Helical" evidence="5">
    <location>
        <begin position="203"/>
        <end position="226"/>
    </location>
</feature>
<evidence type="ECO:0000313" key="6">
    <source>
        <dbReference type="EMBL" id="EKX32257.1"/>
    </source>
</evidence>
<dbReference type="EMBL" id="JH993202">
    <property type="protein sequence ID" value="EKX32257.1"/>
    <property type="molecule type" value="Genomic_DNA"/>
</dbReference>
<keyword evidence="2 5" id="KW-0812">Transmembrane</keyword>
<dbReference type="PANTHER" id="PTHR14255:SF3">
    <property type="entry name" value="SULFITE EXPORTER TAUE_SAFE FAMILY PROTEIN 5-RELATED"/>
    <property type="match status" value="1"/>
</dbReference>
<keyword evidence="8" id="KW-1185">Reference proteome</keyword>
<protein>
    <submittedName>
        <fullName evidence="6 7">Uncharacterized protein</fullName>
    </submittedName>
</protein>
<evidence type="ECO:0000256" key="2">
    <source>
        <dbReference type="ARBA" id="ARBA00022692"/>
    </source>
</evidence>
<sequence length="538" mass="59574">MVCQLLGFQTVEGEELSSVSFHSRKEVQQPLRRALLSWSEEDEDEDGGQRTQSLLQSDFGEPCKHHFNCKSYLICRSGTCSACEATHECQVRNSARQCFQNSSSSHFGWTESPYPFAVCKHKPLFFPFTTEDAWITVITFVTIALAAPTGTGGGGILVPMYMIIGHFSPHSAIPLSKATILGGAIANNLINIQRRHPFANRPLVDYDSLQILVPSLLIGTILGVFLNAVSPAWLVTLGLVVSLGYSFAIAAKKAWAIYVEEVLKSLPEREPLLGERKEQPAQHYSFDEDKLEPQLREIIKAESRHDFKAIGMIVISWILVAVCSLIKGGSGPNQFVACGSWSFWMVALLPFPIVMILSWRVGTSLNEKFESKKACGYRFAEGDAVWDVQHVRIFPFVSIIVGILAGALGGVEPCGERGDDGAHGSLHVLLDHHAVSLPRSAQARLRHLLHPRRTVAASIGNTAIHHVSRKYRKTWFVVAILAITIGLSAVLLGYVGYYRAIRSWLEGEDMGFRDICHSREDMLNPRAARPSQHSQGFR</sequence>
<dbReference type="KEGG" id="gtt:GUITHDRAFT_148761"/>
<dbReference type="EnsemblProtists" id="EKX32257">
    <property type="protein sequence ID" value="EKX32257"/>
    <property type="gene ID" value="GUITHDRAFT_148761"/>
</dbReference>
<organism evidence="6">
    <name type="scientific">Guillardia theta (strain CCMP2712)</name>
    <name type="common">Cryptophyte</name>
    <dbReference type="NCBI Taxonomy" id="905079"/>
    <lineage>
        <taxon>Eukaryota</taxon>
        <taxon>Cryptophyceae</taxon>
        <taxon>Pyrenomonadales</taxon>
        <taxon>Geminigeraceae</taxon>
        <taxon>Guillardia</taxon>
    </lineage>
</organism>
<dbReference type="Pfam" id="PF01925">
    <property type="entry name" value="TauE"/>
    <property type="match status" value="1"/>
</dbReference>
<comment type="subcellular location">
    <subcellularLocation>
        <location evidence="1">Membrane</location>
        <topology evidence="1">Multi-pass membrane protein</topology>
    </subcellularLocation>
</comment>
<evidence type="ECO:0000313" key="8">
    <source>
        <dbReference type="Proteomes" id="UP000011087"/>
    </source>
</evidence>
<evidence type="ECO:0000256" key="5">
    <source>
        <dbReference type="SAM" id="Phobius"/>
    </source>
</evidence>
<dbReference type="STRING" id="905079.L1I853"/>
<feature type="transmembrane region" description="Helical" evidence="5">
    <location>
        <begin position="309"/>
        <end position="329"/>
    </location>
</feature>
<feature type="transmembrane region" description="Helical" evidence="5">
    <location>
        <begin position="232"/>
        <end position="251"/>
    </location>
</feature>
<dbReference type="RefSeq" id="XP_005819237.1">
    <property type="nucleotide sequence ID" value="XM_005819180.1"/>
</dbReference>
<keyword evidence="4 5" id="KW-0472">Membrane</keyword>
<dbReference type="HOGENOM" id="CLU_029011_1_1_1"/>
<accession>L1I853</accession>
<keyword evidence="3 5" id="KW-1133">Transmembrane helix</keyword>
<dbReference type="OMA" id="MGFKQPC"/>
<dbReference type="InterPro" id="IPR002781">
    <property type="entry name" value="TM_pro_TauE-like"/>
</dbReference>
<dbReference type="GeneID" id="17288990"/>
<dbReference type="eggNOG" id="ENOG502QWNB">
    <property type="taxonomic scope" value="Eukaryota"/>
</dbReference>
<dbReference type="GO" id="GO:0031464">
    <property type="term" value="C:Cul4A-RING E3 ubiquitin ligase complex"/>
    <property type="evidence" value="ECO:0007669"/>
    <property type="project" value="TreeGrafter"/>
</dbReference>
<dbReference type="PANTHER" id="PTHR14255">
    <property type="entry name" value="CEREBLON"/>
    <property type="match status" value="1"/>
</dbReference>
<proteinExistence type="predicted"/>
<dbReference type="PaxDb" id="55529-EKX32257"/>
<reference evidence="8" key="2">
    <citation type="submission" date="2012-11" db="EMBL/GenBank/DDBJ databases">
        <authorList>
            <person name="Kuo A."/>
            <person name="Curtis B.A."/>
            <person name="Tanifuji G."/>
            <person name="Burki F."/>
            <person name="Gruber A."/>
            <person name="Irimia M."/>
            <person name="Maruyama S."/>
            <person name="Arias M.C."/>
            <person name="Ball S.G."/>
            <person name="Gile G.H."/>
            <person name="Hirakawa Y."/>
            <person name="Hopkins J.F."/>
            <person name="Rensing S.A."/>
            <person name="Schmutz J."/>
            <person name="Symeonidi A."/>
            <person name="Elias M."/>
            <person name="Eveleigh R.J."/>
            <person name="Herman E.K."/>
            <person name="Klute M.J."/>
            <person name="Nakayama T."/>
            <person name="Obornik M."/>
            <person name="Reyes-Prieto A."/>
            <person name="Armbrust E.V."/>
            <person name="Aves S.J."/>
            <person name="Beiko R.G."/>
            <person name="Coutinho P."/>
            <person name="Dacks J.B."/>
            <person name="Durnford D.G."/>
            <person name="Fast N.M."/>
            <person name="Green B.R."/>
            <person name="Grisdale C."/>
            <person name="Hempe F."/>
            <person name="Henrissat B."/>
            <person name="Hoppner M.P."/>
            <person name="Ishida K.-I."/>
            <person name="Kim E."/>
            <person name="Koreny L."/>
            <person name="Kroth P.G."/>
            <person name="Liu Y."/>
            <person name="Malik S.-B."/>
            <person name="Maier U.G."/>
            <person name="McRose D."/>
            <person name="Mock T."/>
            <person name="Neilson J.A."/>
            <person name="Onodera N.T."/>
            <person name="Poole A.M."/>
            <person name="Pritham E.J."/>
            <person name="Richards T.A."/>
            <person name="Rocap G."/>
            <person name="Roy S.W."/>
            <person name="Sarai C."/>
            <person name="Schaack S."/>
            <person name="Shirato S."/>
            <person name="Slamovits C.H."/>
            <person name="Spencer D.F."/>
            <person name="Suzuki S."/>
            <person name="Worden A.Z."/>
            <person name="Zauner S."/>
            <person name="Barry K."/>
            <person name="Bell C."/>
            <person name="Bharti A.K."/>
            <person name="Crow J.A."/>
            <person name="Grimwood J."/>
            <person name="Kramer R."/>
            <person name="Lindquist E."/>
            <person name="Lucas S."/>
            <person name="Salamov A."/>
            <person name="McFadden G.I."/>
            <person name="Lane C.E."/>
            <person name="Keeling P.J."/>
            <person name="Gray M.W."/>
            <person name="Grigoriev I.V."/>
            <person name="Archibald J.M."/>
        </authorList>
    </citation>
    <scope>NUCLEOTIDE SEQUENCE</scope>
    <source>
        <strain evidence="8">CCMP2712</strain>
    </source>
</reference>
<gene>
    <name evidence="6" type="ORF">GUITHDRAFT_148761</name>
</gene>
<feature type="transmembrane region" description="Helical" evidence="5">
    <location>
        <begin position="475"/>
        <end position="497"/>
    </location>
</feature>
<reference evidence="6 8" key="1">
    <citation type="journal article" date="2012" name="Nature">
        <title>Algal genomes reveal evolutionary mosaicism and the fate of nucleomorphs.</title>
        <authorList>
            <consortium name="DOE Joint Genome Institute"/>
            <person name="Curtis B.A."/>
            <person name="Tanifuji G."/>
            <person name="Burki F."/>
            <person name="Gruber A."/>
            <person name="Irimia M."/>
            <person name="Maruyama S."/>
            <person name="Arias M.C."/>
            <person name="Ball S.G."/>
            <person name="Gile G.H."/>
            <person name="Hirakawa Y."/>
            <person name="Hopkins J.F."/>
            <person name="Kuo A."/>
            <person name="Rensing S.A."/>
            <person name="Schmutz J."/>
            <person name="Symeonidi A."/>
            <person name="Elias M."/>
            <person name="Eveleigh R.J."/>
            <person name="Herman E.K."/>
            <person name="Klute M.J."/>
            <person name="Nakayama T."/>
            <person name="Obornik M."/>
            <person name="Reyes-Prieto A."/>
            <person name="Armbrust E.V."/>
            <person name="Aves S.J."/>
            <person name="Beiko R.G."/>
            <person name="Coutinho P."/>
            <person name="Dacks J.B."/>
            <person name="Durnford D.G."/>
            <person name="Fast N.M."/>
            <person name="Green B.R."/>
            <person name="Grisdale C.J."/>
            <person name="Hempel F."/>
            <person name="Henrissat B."/>
            <person name="Hoppner M.P."/>
            <person name="Ishida K."/>
            <person name="Kim E."/>
            <person name="Koreny L."/>
            <person name="Kroth P.G."/>
            <person name="Liu Y."/>
            <person name="Malik S.B."/>
            <person name="Maier U.G."/>
            <person name="McRose D."/>
            <person name="Mock T."/>
            <person name="Neilson J.A."/>
            <person name="Onodera N.T."/>
            <person name="Poole A.M."/>
            <person name="Pritham E.J."/>
            <person name="Richards T.A."/>
            <person name="Rocap G."/>
            <person name="Roy S.W."/>
            <person name="Sarai C."/>
            <person name="Schaack S."/>
            <person name="Shirato S."/>
            <person name="Slamovits C.H."/>
            <person name="Spencer D.F."/>
            <person name="Suzuki S."/>
            <person name="Worden A.Z."/>
            <person name="Zauner S."/>
            <person name="Barry K."/>
            <person name="Bell C."/>
            <person name="Bharti A.K."/>
            <person name="Crow J.A."/>
            <person name="Grimwood J."/>
            <person name="Kramer R."/>
            <person name="Lindquist E."/>
            <person name="Lucas S."/>
            <person name="Salamov A."/>
            <person name="McFadden G.I."/>
            <person name="Lane C.E."/>
            <person name="Keeling P.J."/>
            <person name="Gray M.W."/>
            <person name="Grigoriev I.V."/>
            <person name="Archibald J.M."/>
        </authorList>
    </citation>
    <scope>NUCLEOTIDE SEQUENCE</scope>
    <source>
        <strain evidence="6 8">CCMP2712</strain>
    </source>
</reference>
<dbReference type="GO" id="GO:0016567">
    <property type="term" value="P:protein ubiquitination"/>
    <property type="evidence" value="ECO:0007669"/>
    <property type="project" value="TreeGrafter"/>
</dbReference>
<evidence type="ECO:0000256" key="1">
    <source>
        <dbReference type="ARBA" id="ARBA00004141"/>
    </source>
</evidence>
<evidence type="ECO:0000256" key="4">
    <source>
        <dbReference type="ARBA" id="ARBA00023136"/>
    </source>
</evidence>
<dbReference type="AlphaFoldDB" id="L1I853"/>
<reference evidence="7" key="3">
    <citation type="submission" date="2016-03" db="UniProtKB">
        <authorList>
            <consortium name="EnsemblProtists"/>
        </authorList>
    </citation>
    <scope>IDENTIFICATION</scope>
</reference>